<gene>
    <name evidence="1" type="ORF">SS50377_14365</name>
    <name evidence="2" type="ORF">SS50377_22044</name>
</gene>
<dbReference type="EMBL" id="KI546089">
    <property type="protein sequence ID" value="EST45791.1"/>
    <property type="molecule type" value="Genomic_DNA"/>
</dbReference>
<evidence type="ECO:0000313" key="1">
    <source>
        <dbReference type="EMBL" id="EST45791.1"/>
    </source>
</evidence>
<sequence>MNLPQSPNFNPYKIQNQFPKQQPAIYKQTQQLEVVNFIQQQISILIDERNTVLKSLCPQAALILDLDYYDLQYTCEQENIKFLKELTIYKSLQYDFNNCLQTIQENQLNEINFDINQIYKELEEIKLIISVSSVETVKTKFLEISHEQYHSKVEELINSLQIQEDSSSGEHSMQELLSSLGIK</sequence>
<reference evidence="2" key="2">
    <citation type="submission" date="2020-12" db="EMBL/GenBank/DDBJ databases">
        <title>New Spironucleus salmonicida genome in near-complete chromosomes.</title>
        <authorList>
            <person name="Xu F."/>
            <person name="Kurt Z."/>
            <person name="Jimenez-Gonzalez A."/>
            <person name="Astvaldsson A."/>
            <person name="Andersson J.O."/>
            <person name="Svard S.G."/>
        </authorList>
    </citation>
    <scope>NUCLEOTIDE SEQUENCE</scope>
    <source>
        <strain evidence="2">ATCC 50377</strain>
    </source>
</reference>
<dbReference type="Proteomes" id="UP000018208">
    <property type="component" value="Unassembled WGS sequence"/>
</dbReference>
<name>V6LQ02_9EUKA</name>
<proteinExistence type="predicted"/>
<reference evidence="1 2" key="1">
    <citation type="journal article" date="2014" name="PLoS Genet.">
        <title>The Genome of Spironucleus salmonicida Highlights a Fish Pathogen Adapted to Fluctuating Environments.</title>
        <authorList>
            <person name="Xu F."/>
            <person name="Jerlstrom-Hultqvist J."/>
            <person name="Einarsson E."/>
            <person name="Astvaldsson A."/>
            <person name="Svard S.G."/>
            <person name="Andersson J.O."/>
        </authorList>
    </citation>
    <scope>NUCLEOTIDE SEQUENCE</scope>
    <source>
        <strain evidence="2">ATCC 50377</strain>
    </source>
</reference>
<accession>V6LQ02</accession>
<keyword evidence="3" id="KW-1185">Reference proteome</keyword>
<organism evidence="1">
    <name type="scientific">Spironucleus salmonicida</name>
    <dbReference type="NCBI Taxonomy" id="348837"/>
    <lineage>
        <taxon>Eukaryota</taxon>
        <taxon>Metamonada</taxon>
        <taxon>Diplomonadida</taxon>
        <taxon>Hexamitidae</taxon>
        <taxon>Hexamitinae</taxon>
        <taxon>Spironucleus</taxon>
    </lineage>
</organism>
<dbReference type="EMBL" id="AUWU02000002">
    <property type="protein sequence ID" value="KAH0576480.1"/>
    <property type="molecule type" value="Genomic_DNA"/>
</dbReference>
<dbReference type="VEuPathDB" id="GiardiaDB:SS50377_22044"/>
<protein>
    <submittedName>
        <fullName evidence="1">Uncharacterized protein</fullName>
    </submittedName>
</protein>
<dbReference type="AlphaFoldDB" id="V6LQ02"/>
<evidence type="ECO:0000313" key="2">
    <source>
        <dbReference type="EMBL" id="KAH0576480.1"/>
    </source>
</evidence>
<evidence type="ECO:0000313" key="3">
    <source>
        <dbReference type="Proteomes" id="UP000018208"/>
    </source>
</evidence>